<evidence type="ECO:0000256" key="6">
    <source>
        <dbReference type="ARBA" id="ARBA00023125"/>
    </source>
</evidence>
<evidence type="ECO:0000313" key="10">
    <source>
        <dbReference type="Proteomes" id="UP000316225"/>
    </source>
</evidence>
<keyword evidence="7" id="KW-0456">Lyase</keyword>
<organism evidence="9 10">
    <name type="scientific">Paracoccus sulfuroxidans</name>
    <dbReference type="NCBI Taxonomy" id="384678"/>
    <lineage>
        <taxon>Bacteria</taxon>
        <taxon>Pseudomonadati</taxon>
        <taxon>Pseudomonadota</taxon>
        <taxon>Alphaproteobacteria</taxon>
        <taxon>Rhodobacterales</taxon>
        <taxon>Paracoccaceae</taxon>
        <taxon>Paracoccus</taxon>
    </lineage>
</organism>
<dbReference type="EMBL" id="VLKU01000016">
    <property type="protein sequence ID" value="TWI28215.1"/>
    <property type="molecule type" value="Genomic_DNA"/>
</dbReference>
<keyword evidence="5" id="KW-0190">Covalent protein-DNA linkage</keyword>
<comment type="similarity">
    <text evidence="1 8">Belongs to the SOS response-associated peptidase family.</text>
</comment>
<dbReference type="GO" id="GO:0006508">
    <property type="term" value="P:proteolysis"/>
    <property type="evidence" value="ECO:0007669"/>
    <property type="project" value="UniProtKB-KW"/>
</dbReference>
<protein>
    <recommendedName>
        <fullName evidence="8">Abasic site processing protein</fullName>
        <ecNumber evidence="8">3.4.-.-</ecNumber>
    </recommendedName>
</protein>
<dbReference type="Pfam" id="PF02586">
    <property type="entry name" value="SRAP"/>
    <property type="match status" value="1"/>
</dbReference>
<evidence type="ECO:0000256" key="1">
    <source>
        <dbReference type="ARBA" id="ARBA00008136"/>
    </source>
</evidence>
<evidence type="ECO:0000256" key="4">
    <source>
        <dbReference type="ARBA" id="ARBA00022801"/>
    </source>
</evidence>
<dbReference type="SUPFAM" id="SSF143081">
    <property type="entry name" value="BB1717-like"/>
    <property type="match status" value="1"/>
</dbReference>
<proteinExistence type="inferred from homology"/>
<dbReference type="GO" id="GO:0106300">
    <property type="term" value="P:protein-DNA covalent cross-linking repair"/>
    <property type="evidence" value="ECO:0007669"/>
    <property type="project" value="InterPro"/>
</dbReference>
<evidence type="ECO:0000256" key="8">
    <source>
        <dbReference type="RuleBase" id="RU364100"/>
    </source>
</evidence>
<name>A0A562N7S4_9RHOB</name>
<accession>A0A562N7S4</accession>
<keyword evidence="4 8" id="KW-0378">Hydrolase</keyword>
<dbReference type="PANTHER" id="PTHR13604:SF0">
    <property type="entry name" value="ABASIC SITE PROCESSING PROTEIN HMCES"/>
    <property type="match status" value="1"/>
</dbReference>
<dbReference type="EC" id="3.4.-.-" evidence="8"/>
<keyword evidence="10" id="KW-1185">Reference proteome</keyword>
<comment type="caution">
    <text evidence="9">The sequence shown here is derived from an EMBL/GenBank/DDBJ whole genome shotgun (WGS) entry which is preliminary data.</text>
</comment>
<evidence type="ECO:0000256" key="5">
    <source>
        <dbReference type="ARBA" id="ARBA00023124"/>
    </source>
</evidence>
<evidence type="ECO:0000256" key="7">
    <source>
        <dbReference type="ARBA" id="ARBA00023239"/>
    </source>
</evidence>
<dbReference type="AlphaFoldDB" id="A0A562N7S4"/>
<reference evidence="9 10" key="1">
    <citation type="journal article" date="2015" name="Stand. Genomic Sci.">
        <title>Genomic Encyclopedia of Bacterial and Archaeal Type Strains, Phase III: the genomes of soil and plant-associated and newly described type strains.</title>
        <authorList>
            <person name="Whitman W.B."/>
            <person name="Woyke T."/>
            <person name="Klenk H.P."/>
            <person name="Zhou Y."/>
            <person name="Lilburn T.G."/>
            <person name="Beck B.J."/>
            <person name="De Vos P."/>
            <person name="Vandamme P."/>
            <person name="Eisen J.A."/>
            <person name="Garrity G."/>
            <person name="Hugenholtz P."/>
            <person name="Kyrpides N.C."/>
        </authorList>
    </citation>
    <scope>NUCLEOTIDE SEQUENCE [LARGE SCALE GENOMIC DNA]</scope>
    <source>
        <strain evidence="9 10">CGMCC 1.5364</strain>
    </source>
</reference>
<dbReference type="InterPro" id="IPR036590">
    <property type="entry name" value="SRAP-like"/>
</dbReference>
<dbReference type="InterPro" id="IPR003738">
    <property type="entry name" value="SRAP"/>
</dbReference>
<gene>
    <name evidence="9" type="ORF">IQ24_03832</name>
</gene>
<keyword evidence="3" id="KW-0227">DNA damage</keyword>
<keyword evidence="2 8" id="KW-0645">Protease</keyword>
<dbReference type="PANTHER" id="PTHR13604">
    <property type="entry name" value="DC12-RELATED"/>
    <property type="match status" value="1"/>
</dbReference>
<dbReference type="GO" id="GO:0003697">
    <property type="term" value="F:single-stranded DNA binding"/>
    <property type="evidence" value="ECO:0007669"/>
    <property type="project" value="InterPro"/>
</dbReference>
<dbReference type="GO" id="GO:0008233">
    <property type="term" value="F:peptidase activity"/>
    <property type="evidence" value="ECO:0007669"/>
    <property type="project" value="UniProtKB-KW"/>
</dbReference>
<sequence>MRQLFRIEPDLDHLGNAEPLPAIWPKYEAPVVRLATSGARELVRMHWGFLTPKTSEKTGKLLKPDAWNNARDDKLRRTGLWKDSFLHRRCLIPATSFREAKGRNPATDVWFAITGEEPRPLFAFAGLWRDGQPGIEGEEGQWVTHTMVTTTANELVKPVHPTRMPVILHPDDHETWLTGSEDQAFALLKPFPADQMRIVATGIGLTKDSEG</sequence>
<evidence type="ECO:0000313" key="9">
    <source>
        <dbReference type="EMBL" id="TWI28215.1"/>
    </source>
</evidence>
<evidence type="ECO:0000256" key="3">
    <source>
        <dbReference type="ARBA" id="ARBA00022763"/>
    </source>
</evidence>
<dbReference type="GO" id="GO:0016829">
    <property type="term" value="F:lyase activity"/>
    <property type="evidence" value="ECO:0007669"/>
    <property type="project" value="UniProtKB-KW"/>
</dbReference>
<dbReference type="Proteomes" id="UP000316225">
    <property type="component" value="Unassembled WGS sequence"/>
</dbReference>
<keyword evidence="6" id="KW-0238">DNA-binding</keyword>
<dbReference type="Gene3D" id="3.90.1680.10">
    <property type="entry name" value="SOS response associated peptidase-like"/>
    <property type="match status" value="1"/>
</dbReference>
<evidence type="ECO:0000256" key="2">
    <source>
        <dbReference type="ARBA" id="ARBA00022670"/>
    </source>
</evidence>